<proteinExistence type="inferred from homology"/>
<dbReference type="InterPro" id="IPR036188">
    <property type="entry name" value="FAD/NAD-bd_sf"/>
</dbReference>
<comment type="cofactor">
    <cofactor evidence="1">
        <name>FAD</name>
        <dbReference type="ChEBI" id="CHEBI:57692"/>
    </cofactor>
</comment>
<feature type="transmembrane region" description="Helical" evidence="5">
    <location>
        <begin position="191"/>
        <end position="210"/>
    </location>
</feature>
<evidence type="ECO:0000256" key="4">
    <source>
        <dbReference type="ARBA" id="ARBA00022827"/>
    </source>
</evidence>
<sequence length="518" mass="59268">MSSMIVLLRQGELDPGCAVDIPAVFYSLSFAPNPEFSKVFPSQAEILKYFNSVAAKFDVWPHIVCNTEWEGACWQELTSTWLIKLRDISTGEVFYQECKILISAVGGLVNPNHFTVPGIEGFQGDIVHTACWRPELSLHQKDVIVVGNGCSAAQLIPTIVDEAKSISQFIRTPQFYLQNGNMEINDKWRLFFRYVPGALLLFRILVFLFLESTAVRFNMTGNGLRARDRSAERSRAYIRENAPEKYWSLLMPKYEIGCKRRVFDNCKYVNCLQRSNVNLTDDPITAIQPRSIQTKSGQEYPADIIILATGFALTQYDVEVIGRNGRTRSEHWKDFGYKEAYKSIAMSHFPNFFYVLGPNSGKGHTSTIYSIENYADLVIQVIAPVVHGHSSFVEVKAESEKSYNENLHDAIGKTIFNNSCFSYFVDQDTQKNWFIYPWSSFDMWYDTHFEFSNDWIYDAQHDRKKPLLFSMILPMILAVLIVLLVSCLIERGTVGNMVLDVTFDGALTDIFRPRFWPN</sequence>
<keyword evidence="4" id="KW-0274">FAD</keyword>
<evidence type="ECO:0000313" key="6">
    <source>
        <dbReference type="EMBL" id="CEO58292.1"/>
    </source>
</evidence>
<keyword evidence="5" id="KW-0472">Membrane</keyword>
<comment type="similarity">
    <text evidence="2">Belongs to the FAD-binding monooxygenase family.</text>
</comment>
<dbReference type="Proteomes" id="UP000042958">
    <property type="component" value="Unassembled WGS sequence"/>
</dbReference>
<evidence type="ECO:0008006" key="8">
    <source>
        <dbReference type="Google" id="ProtNLM"/>
    </source>
</evidence>
<dbReference type="OrthoDB" id="74360at2759"/>
<keyword evidence="7" id="KW-1185">Reference proteome</keyword>
<keyword evidence="3" id="KW-0285">Flavoprotein</keyword>
<keyword evidence="5" id="KW-1133">Transmembrane helix</keyword>
<evidence type="ECO:0000256" key="5">
    <source>
        <dbReference type="SAM" id="Phobius"/>
    </source>
</evidence>
<keyword evidence="5" id="KW-0812">Transmembrane</keyword>
<name>A0A0F7VGF6_PENBI</name>
<evidence type="ECO:0000256" key="3">
    <source>
        <dbReference type="ARBA" id="ARBA00022630"/>
    </source>
</evidence>
<protein>
    <recommendedName>
        <fullName evidence="8">Monooxygenase</fullName>
    </recommendedName>
</protein>
<dbReference type="PANTHER" id="PTHR42877:SF5">
    <property type="entry name" value="L-ORNITHINE N(5)-MONOOXYGENASE-RELATED"/>
    <property type="match status" value="1"/>
</dbReference>
<reference evidence="7" key="1">
    <citation type="journal article" date="2015" name="Genome Announc.">
        <title>Draft genome sequence of the fungus Penicillium brasilianum MG11.</title>
        <authorList>
            <person name="Horn F."/>
            <person name="Linde J."/>
            <person name="Mattern D.J."/>
            <person name="Walther G."/>
            <person name="Guthke R."/>
            <person name="Brakhage A.A."/>
            <person name="Valiante V."/>
        </authorList>
    </citation>
    <scope>NUCLEOTIDE SEQUENCE [LARGE SCALE GENOMIC DNA]</scope>
    <source>
        <strain evidence="7">MG11</strain>
    </source>
</reference>
<evidence type="ECO:0000313" key="7">
    <source>
        <dbReference type="Proteomes" id="UP000042958"/>
    </source>
</evidence>
<feature type="transmembrane region" description="Helical" evidence="5">
    <location>
        <begin position="467"/>
        <end position="489"/>
    </location>
</feature>
<organism evidence="6 7">
    <name type="scientific">Penicillium brasilianum</name>
    <dbReference type="NCBI Taxonomy" id="104259"/>
    <lineage>
        <taxon>Eukaryota</taxon>
        <taxon>Fungi</taxon>
        <taxon>Dikarya</taxon>
        <taxon>Ascomycota</taxon>
        <taxon>Pezizomycotina</taxon>
        <taxon>Eurotiomycetes</taxon>
        <taxon>Eurotiomycetidae</taxon>
        <taxon>Eurotiales</taxon>
        <taxon>Aspergillaceae</taxon>
        <taxon>Penicillium</taxon>
    </lineage>
</organism>
<dbReference type="Gene3D" id="3.50.50.60">
    <property type="entry name" value="FAD/NAD(P)-binding domain"/>
    <property type="match status" value="2"/>
</dbReference>
<evidence type="ECO:0000256" key="2">
    <source>
        <dbReference type="ARBA" id="ARBA00010139"/>
    </source>
</evidence>
<dbReference type="InterPro" id="IPR051209">
    <property type="entry name" value="FAD-bind_Monooxygenase_sf"/>
</dbReference>
<accession>A0A0F7VGF6</accession>
<evidence type="ECO:0000256" key="1">
    <source>
        <dbReference type="ARBA" id="ARBA00001974"/>
    </source>
</evidence>
<gene>
    <name evidence="6" type="ORF">PMG11_03023</name>
</gene>
<dbReference type="EMBL" id="CDHK01000003">
    <property type="protein sequence ID" value="CEO58292.1"/>
    <property type="molecule type" value="Genomic_DNA"/>
</dbReference>
<dbReference type="SUPFAM" id="SSF51905">
    <property type="entry name" value="FAD/NAD(P)-binding domain"/>
    <property type="match status" value="1"/>
</dbReference>
<dbReference type="PANTHER" id="PTHR42877">
    <property type="entry name" value="L-ORNITHINE N(5)-MONOOXYGENASE-RELATED"/>
    <property type="match status" value="1"/>
</dbReference>
<dbReference type="AlphaFoldDB" id="A0A0F7VGF6"/>